<dbReference type="InterPro" id="IPR032675">
    <property type="entry name" value="LRR_dom_sf"/>
</dbReference>
<evidence type="ECO:0000259" key="1">
    <source>
        <dbReference type="PROSITE" id="PS50181"/>
    </source>
</evidence>
<dbReference type="Gene3D" id="3.80.10.10">
    <property type="entry name" value="Ribonuclease Inhibitor"/>
    <property type="match status" value="1"/>
</dbReference>
<keyword evidence="3" id="KW-1185">Reference proteome</keyword>
<proteinExistence type="predicted"/>
<name>A0AAD6N1C6_9EURO</name>
<gene>
    <name evidence="2" type="ORF">N7493_000824</name>
</gene>
<dbReference type="SUPFAM" id="SSF52047">
    <property type="entry name" value="RNI-like"/>
    <property type="match status" value="1"/>
</dbReference>
<evidence type="ECO:0000313" key="3">
    <source>
        <dbReference type="Proteomes" id="UP001215712"/>
    </source>
</evidence>
<feature type="domain" description="F-box" evidence="1">
    <location>
        <begin position="5"/>
        <end position="50"/>
    </location>
</feature>
<reference evidence="2" key="1">
    <citation type="journal article" date="2023" name="IMA Fungus">
        <title>Comparative genomic study of the Penicillium genus elucidates a diverse pangenome and 15 lateral gene transfer events.</title>
        <authorList>
            <person name="Petersen C."/>
            <person name="Sorensen T."/>
            <person name="Nielsen M.R."/>
            <person name="Sondergaard T.E."/>
            <person name="Sorensen J.L."/>
            <person name="Fitzpatrick D.A."/>
            <person name="Frisvad J.C."/>
            <person name="Nielsen K.L."/>
        </authorList>
    </citation>
    <scope>NUCLEOTIDE SEQUENCE</scope>
    <source>
        <strain evidence="2">IBT 17514</strain>
    </source>
</reference>
<accession>A0AAD6N1C6</accession>
<dbReference type="Proteomes" id="UP001215712">
    <property type="component" value="Unassembled WGS sequence"/>
</dbReference>
<sequence>MSTPNSLINVLPMDCWYMILEYLQPTDLNSLSRVSKVMYQNTIPHLYRNLVWNWNKNPLPRLLKLLSTIHDRPERLDLIERVEFTVPLEDRRLMSGLTRANRDLVISEKYRNVYRFCLRVLIRSNMPDLPVWIRHMDKGSPYVFATLLISQLPNLRHLSLDCSFVVCNGLPGMMFNHAMLTTPAATLSKFEHLKSIEYGLTSARIRPNNDVVYSPTYAPNVRGQHNPYQFTGFFFLPSLKVLQLWISTPLLTRLICAAAQRRAHTMENLDSLHLEGGYVKAADVNFLLLNMNNLKQLNLELSYLFPHEGWFSVQDMQEGLQSVAPTLERLSFRPSHLSCFGLFEWPQPIDPHNRRLRPSVMKFTTGFFTQFPNLVHLDVPAVYLTGGGIDRETLRENLPDSLETLQLRDQPIDMYWPGREFDELFCLLKDFFPDSATSHPYLHRINLDFDPKPDFWEKLQVPRFELWEFGQEVGTSIYVREPEDKLLPLFDEDEPAPSNNGATLLDFGSFCYSQLPPELET</sequence>
<dbReference type="SUPFAM" id="SSF81383">
    <property type="entry name" value="F-box domain"/>
    <property type="match status" value="1"/>
</dbReference>
<dbReference type="Pfam" id="PF00646">
    <property type="entry name" value="F-box"/>
    <property type="match status" value="1"/>
</dbReference>
<dbReference type="CDD" id="cd09917">
    <property type="entry name" value="F-box_SF"/>
    <property type="match status" value="1"/>
</dbReference>
<reference evidence="2" key="2">
    <citation type="submission" date="2023-01" db="EMBL/GenBank/DDBJ databases">
        <authorList>
            <person name="Petersen C."/>
        </authorList>
    </citation>
    <scope>NUCLEOTIDE SEQUENCE</scope>
    <source>
        <strain evidence="2">IBT 17514</strain>
    </source>
</reference>
<dbReference type="AlphaFoldDB" id="A0AAD6N1C6"/>
<dbReference type="EMBL" id="JAQJAN010000001">
    <property type="protein sequence ID" value="KAJ5740952.1"/>
    <property type="molecule type" value="Genomic_DNA"/>
</dbReference>
<organism evidence="2 3">
    <name type="scientific">Penicillium malachiteum</name>
    <dbReference type="NCBI Taxonomy" id="1324776"/>
    <lineage>
        <taxon>Eukaryota</taxon>
        <taxon>Fungi</taxon>
        <taxon>Dikarya</taxon>
        <taxon>Ascomycota</taxon>
        <taxon>Pezizomycotina</taxon>
        <taxon>Eurotiomycetes</taxon>
        <taxon>Eurotiomycetidae</taxon>
        <taxon>Eurotiales</taxon>
        <taxon>Aspergillaceae</taxon>
        <taxon>Penicillium</taxon>
    </lineage>
</organism>
<comment type="caution">
    <text evidence="2">The sequence shown here is derived from an EMBL/GenBank/DDBJ whole genome shotgun (WGS) entry which is preliminary data.</text>
</comment>
<evidence type="ECO:0000313" key="2">
    <source>
        <dbReference type="EMBL" id="KAJ5740952.1"/>
    </source>
</evidence>
<dbReference type="InterPro" id="IPR001810">
    <property type="entry name" value="F-box_dom"/>
</dbReference>
<dbReference type="InterPro" id="IPR036047">
    <property type="entry name" value="F-box-like_dom_sf"/>
</dbReference>
<protein>
    <recommendedName>
        <fullName evidence="1">F-box domain-containing protein</fullName>
    </recommendedName>
</protein>
<dbReference type="PROSITE" id="PS50181">
    <property type="entry name" value="FBOX"/>
    <property type="match status" value="1"/>
</dbReference>